<dbReference type="Proteomes" id="UP000199223">
    <property type="component" value="Unassembled WGS sequence"/>
</dbReference>
<gene>
    <name evidence="2" type="ORF">SAMN04488058_101396</name>
</gene>
<keyword evidence="3" id="KW-1185">Reference proteome</keyword>
<dbReference type="OrthoDB" id="63067at2"/>
<dbReference type="InterPro" id="IPR018725">
    <property type="entry name" value="DUF2259_secreted"/>
</dbReference>
<dbReference type="Pfam" id="PF10016">
    <property type="entry name" value="DUF2259"/>
    <property type="match status" value="1"/>
</dbReference>
<proteinExistence type="predicted"/>
<dbReference type="STRING" id="856736.SAMN04488058_101396"/>
<dbReference type="RefSeq" id="WP_092262870.1">
    <property type="nucleotide sequence ID" value="NZ_FNZA01000001.1"/>
</dbReference>
<sequence length="240" mass="25146">MRALTPHRTPASHRILALALALSSAAQAGDRPRVVGVTFSPGGAQVLAVTSWVADGSGFPSAHLSLLSTASGQQLHEASAQDRQGRLNEAQVRAGLLRSNAAQLQIAGVAGRPNSQPRFALPPRVQSPAWTEALAAGQSRTTPVFLWSKKVPITLSVRRSNAPCAYPGLLPPGEGPATFTLKVNTQVLRTPSTPAVPCAARYALERVDLSGNRVLITVRAYGPGFEGPNATPVFIAATLR</sequence>
<evidence type="ECO:0000313" key="2">
    <source>
        <dbReference type="EMBL" id="SEI70657.1"/>
    </source>
</evidence>
<evidence type="ECO:0000256" key="1">
    <source>
        <dbReference type="SAM" id="SignalP"/>
    </source>
</evidence>
<protein>
    <submittedName>
        <fullName evidence="2">Predicted secreted protein</fullName>
    </submittedName>
</protein>
<organism evidence="2 3">
    <name type="scientific">Deinococcus reticulitermitis</name>
    <dbReference type="NCBI Taxonomy" id="856736"/>
    <lineage>
        <taxon>Bacteria</taxon>
        <taxon>Thermotogati</taxon>
        <taxon>Deinococcota</taxon>
        <taxon>Deinococci</taxon>
        <taxon>Deinococcales</taxon>
        <taxon>Deinococcaceae</taxon>
        <taxon>Deinococcus</taxon>
    </lineage>
</organism>
<dbReference type="EMBL" id="FNZA01000001">
    <property type="protein sequence ID" value="SEI70657.1"/>
    <property type="molecule type" value="Genomic_DNA"/>
</dbReference>
<feature type="signal peptide" evidence="1">
    <location>
        <begin position="1"/>
        <end position="28"/>
    </location>
</feature>
<name>A0A1H6T0P4_9DEIO</name>
<evidence type="ECO:0000313" key="3">
    <source>
        <dbReference type="Proteomes" id="UP000199223"/>
    </source>
</evidence>
<reference evidence="3" key="1">
    <citation type="submission" date="2016-10" db="EMBL/GenBank/DDBJ databases">
        <authorList>
            <person name="Varghese N."/>
            <person name="Submissions S."/>
        </authorList>
    </citation>
    <scope>NUCLEOTIDE SEQUENCE [LARGE SCALE GENOMIC DNA]</scope>
    <source>
        <strain evidence="3">CGMCC 1.10218</strain>
    </source>
</reference>
<feature type="chain" id="PRO_5011622423" evidence="1">
    <location>
        <begin position="29"/>
        <end position="240"/>
    </location>
</feature>
<keyword evidence="1" id="KW-0732">Signal</keyword>
<dbReference type="AlphaFoldDB" id="A0A1H6T0P4"/>
<accession>A0A1H6T0P4</accession>